<organism evidence="8 9">
    <name type="scientific">Streptomyces poriferorum</name>
    <dbReference type="NCBI Taxonomy" id="2798799"/>
    <lineage>
        <taxon>Bacteria</taxon>
        <taxon>Bacillati</taxon>
        <taxon>Actinomycetota</taxon>
        <taxon>Actinomycetes</taxon>
        <taxon>Kitasatosporales</taxon>
        <taxon>Streptomycetaceae</taxon>
        <taxon>Streptomyces</taxon>
    </lineage>
</organism>
<evidence type="ECO:0000256" key="4">
    <source>
        <dbReference type="ARBA" id="ARBA00023136"/>
    </source>
</evidence>
<evidence type="ECO:0000256" key="3">
    <source>
        <dbReference type="ARBA" id="ARBA00022989"/>
    </source>
</evidence>
<feature type="transmembrane region" description="Helical" evidence="6">
    <location>
        <begin position="125"/>
        <end position="143"/>
    </location>
</feature>
<evidence type="ECO:0000256" key="2">
    <source>
        <dbReference type="ARBA" id="ARBA00022692"/>
    </source>
</evidence>
<feature type="transmembrane region" description="Helical" evidence="6">
    <location>
        <begin position="268"/>
        <end position="289"/>
    </location>
</feature>
<evidence type="ECO:0000256" key="1">
    <source>
        <dbReference type="ARBA" id="ARBA00004141"/>
    </source>
</evidence>
<feature type="transmembrane region" description="Helical" evidence="6">
    <location>
        <begin position="51"/>
        <end position="72"/>
    </location>
</feature>
<protein>
    <submittedName>
        <fullName evidence="8">MFS transporter</fullName>
    </submittedName>
</protein>
<feature type="transmembrane region" description="Helical" evidence="6">
    <location>
        <begin position="335"/>
        <end position="353"/>
    </location>
</feature>
<proteinExistence type="predicted"/>
<dbReference type="RefSeq" id="WP_219567472.1">
    <property type="nucleotide sequence ID" value="NZ_CP120988.1"/>
</dbReference>
<sequence length="451" mass="46517">MAFDSRPPALAAPAGTDRAGGLVLPGASSTPAGQDAPTPASSAPPKAPGRLVAGIVLAQLGIFLATLTPVIVTLALRVDEIVPKEQRGAKLGTVMAVGAVLALIANPLFGALSDRTTGRFGRRRPWLLGGMSVGLAGLSVIAFGDSVLLLTLGWSLAQLGCNAALAALTATIPDLIPEDQRARVSGLVGMSSALSMILGSMLANVFKDTLAFAFIVPAVLGLAGVGYLCTVMPDRPAVKGSFPAYGIREFGRSFWVNPRKHPDFGWNFASRFLVFIAMSAVTTYQVYFLEDRLGYSEDDVTGKMFLGTIVMVLMSVAASVTGGFLSDRIGRRKPFVLFAALLVGVGLALLAFAHSYSLFLVALLVFGAGQGLYMAVDLALAAAVLPDPATSAKDMGVLNVANALPQSLVPVIAPAVLAIGAGGENYTALFLLGGICAALGATAIQCVRTVR</sequence>
<dbReference type="Proteomes" id="UP001235744">
    <property type="component" value="Chromosome"/>
</dbReference>
<feature type="transmembrane region" description="Helical" evidence="6">
    <location>
        <begin position="209"/>
        <end position="229"/>
    </location>
</feature>
<evidence type="ECO:0000256" key="6">
    <source>
        <dbReference type="SAM" id="Phobius"/>
    </source>
</evidence>
<feature type="transmembrane region" description="Helical" evidence="6">
    <location>
        <begin position="92"/>
        <end position="113"/>
    </location>
</feature>
<feature type="transmembrane region" description="Helical" evidence="6">
    <location>
        <begin position="304"/>
        <end position="326"/>
    </location>
</feature>
<evidence type="ECO:0000259" key="7">
    <source>
        <dbReference type="PROSITE" id="PS50850"/>
    </source>
</evidence>
<reference evidence="8 9" key="1">
    <citation type="submission" date="2023-03" db="EMBL/GenBank/DDBJ databases">
        <title>Isolation and description of six Streptomyces strains from soil environments, able to metabolize different microbial glucans.</title>
        <authorList>
            <person name="Widen T."/>
            <person name="Larsbrink J."/>
        </authorList>
    </citation>
    <scope>NUCLEOTIDE SEQUENCE [LARGE SCALE GENOMIC DNA]</scope>
    <source>
        <strain evidence="8 9">Alt2</strain>
    </source>
</reference>
<gene>
    <name evidence="8" type="ORF">P8A19_07125</name>
</gene>
<dbReference type="Pfam" id="PF07690">
    <property type="entry name" value="MFS_1"/>
    <property type="match status" value="1"/>
</dbReference>
<keyword evidence="2 6" id="KW-0812">Transmembrane</keyword>
<dbReference type="PROSITE" id="PS00216">
    <property type="entry name" value="SUGAR_TRANSPORT_1"/>
    <property type="match status" value="1"/>
</dbReference>
<name>A0ABY9IJE8_9ACTN</name>
<dbReference type="CDD" id="cd06174">
    <property type="entry name" value="MFS"/>
    <property type="match status" value="1"/>
</dbReference>
<feature type="transmembrane region" description="Helical" evidence="6">
    <location>
        <begin position="426"/>
        <end position="447"/>
    </location>
</feature>
<dbReference type="InterPro" id="IPR020846">
    <property type="entry name" value="MFS_dom"/>
</dbReference>
<evidence type="ECO:0000256" key="5">
    <source>
        <dbReference type="SAM" id="MobiDB-lite"/>
    </source>
</evidence>
<feature type="domain" description="Major facilitator superfamily (MFS) profile" evidence="7">
    <location>
        <begin position="54"/>
        <end position="451"/>
    </location>
</feature>
<feature type="transmembrane region" description="Helical" evidence="6">
    <location>
        <begin position="184"/>
        <end position="203"/>
    </location>
</feature>
<keyword evidence="4 6" id="KW-0472">Membrane</keyword>
<dbReference type="InterPro" id="IPR005829">
    <property type="entry name" value="Sugar_transporter_CS"/>
</dbReference>
<accession>A0ABY9IJE8</accession>
<dbReference type="PANTHER" id="PTHR23528:SF1">
    <property type="entry name" value="MAJOR FACILITATOR SUPERFAMILY (MFS) PROFILE DOMAIN-CONTAINING PROTEIN"/>
    <property type="match status" value="1"/>
</dbReference>
<dbReference type="PANTHER" id="PTHR23528">
    <property type="match status" value="1"/>
</dbReference>
<comment type="subcellular location">
    <subcellularLocation>
        <location evidence="1">Membrane</location>
        <topology evidence="1">Multi-pass membrane protein</topology>
    </subcellularLocation>
</comment>
<feature type="transmembrane region" description="Helical" evidence="6">
    <location>
        <begin position="359"/>
        <end position="385"/>
    </location>
</feature>
<feature type="transmembrane region" description="Helical" evidence="6">
    <location>
        <begin position="397"/>
        <end position="420"/>
    </location>
</feature>
<evidence type="ECO:0000313" key="9">
    <source>
        <dbReference type="Proteomes" id="UP001235744"/>
    </source>
</evidence>
<keyword evidence="3 6" id="KW-1133">Transmembrane helix</keyword>
<dbReference type="PROSITE" id="PS50850">
    <property type="entry name" value="MFS"/>
    <property type="match status" value="1"/>
</dbReference>
<feature type="transmembrane region" description="Helical" evidence="6">
    <location>
        <begin position="149"/>
        <end position="172"/>
    </location>
</feature>
<dbReference type="InterPro" id="IPR011701">
    <property type="entry name" value="MFS"/>
</dbReference>
<dbReference type="EMBL" id="CP120988">
    <property type="protein sequence ID" value="WLQ55225.1"/>
    <property type="molecule type" value="Genomic_DNA"/>
</dbReference>
<feature type="region of interest" description="Disordered" evidence="5">
    <location>
        <begin position="1"/>
        <end position="45"/>
    </location>
</feature>
<evidence type="ECO:0000313" key="8">
    <source>
        <dbReference type="EMBL" id="WLQ55225.1"/>
    </source>
</evidence>
<keyword evidence="9" id="KW-1185">Reference proteome</keyword>